<dbReference type="InterPro" id="IPR050807">
    <property type="entry name" value="TransReg_Diox_bact_type"/>
</dbReference>
<dbReference type="Proteomes" id="UP001501725">
    <property type="component" value="Unassembled WGS sequence"/>
</dbReference>
<dbReference type="InterPro" id="IPR010982">
    <property type="entry name" value="Lambda_DNA-bd_dom_sf"/>
</dbReference>
<dbReference type="SUPFAM" id="SSF47413">
    <property type="entry name" value="lambda repressor-like DNA-binding domains"/>
    <property type="match status" value="1"/>
</dbReference>
<evidence type="ECO:0000313" key="3">
    <source>
        <dbReference type="EMBL" id="GAA4318067.1"/>
    </source>
</evidence>
<evidence type="ECO:0000313" key="4">
    <source>
        <dbReference type="Proteomes" id="UP001501725"/>
    </source>
</evidence>
<dbReference type="RefSeq" id="WP_345252723.1">
    <property type="nucleotide sequence ID" value="NZ_BAABGY010000001.1"/>
</dbReference>
<accession>A0ABP8G636</accession>
<name>A0ABP8G636_9BACT</name>
<dbReference type="PANTHER" id="PTHR46797:SF1">
    <property type="entry name" value="METHYLPHOSPHONATE SYNTHASE"/>
    <property type="match status" value="1"/>
</dbReference>
<protein>
    <recommendedName>
        <fullName evidence="2">HTH cro/C1-type domain-containing protein</fullName>
    </recommendedName>
</protein>
<organism evidence="3 4">
    <name type="scientific">Flaviaesturariibacter amylovorans</name>
    <dbReference type="NCBI Taxonomy" id="1084520"/>
    <lineage>
        <taxon>Bacteria</taxon>
        <taxon>Pseudomonadati</taxon>
        <taxon>Bacteroidota</taxon>
        <taxon>Chitinophagia</taxon>
        <taxon>Chitinophagales</taxon>
        <taxon>Chitinophagaceae</taxon>
        <taxon>Flaviaestuariibacter</taxon>
    </lineage>
</organism>
<feature type="domain" description="HTH cro/C1-type" evidence="2">
    <location>
        <begin position="7"/>
        <end position="61"/>
    </location>
</feature>
<dbReference type="Gene3D" id="1.10.260.40">
    <property type="entry name" value="lambda repressor-like DNA-binding domains"/>
    <property type="match status" value="1"/>
</dbReference>
<evidence type="ECO:0000259" key="2">
    <source>
        <dbReference type="PROSITE" id="PS50943"/>
    </source>
</evidence>
<dbReference type="InterPro" id="IPR001387">
    <property type="entry name" value="Cro/C1-type_HTH"/>
</dbReference>
<proteinExistence type="predicted"/>
<reference evidence="4" key="1">
    <citation type="journal article" date="2019" name="Int. J. Syst. Evol. Microbiol.">
        <title>The Global Catalogue of Microorganisms (GCM) 10K type strain sequencing project: providing services to taxonomists for standard genome sequencing and annotation.</title>
        <authorList>
            <consortium name="The Broad Institute Genomics Platform"/>
            <consortium name="The Broad Institute Genome Sequencing Center for Infectious Disease"/>
            <person name="Wu L."/>
            <person name="Ma J."/>
        </authorList>
    </citation>
    <scope>NUCLEOTIDE SEQUENCE [LARGE SCALE GENOMIC DNA]</scope>
    <source>
        <strain evidence="4">JCM 17919</strain>
    </source>
</reference>
<sequence>MELALRIYQIRKAHRLTQAEVAYRCDITPSAYGQIERRAGNATFFTLAKIADAIGVSLSFLVDIQNVDYIEKKTSFDLLDAPAA</sequence>
<dbReference type="PANTHER" id="PTHR46797">
    <property type="entry name" value="HTH-TYPE TRANSCRIPTIONAL REGULATOR"/>
    <property type="match status" value="1"/>
</dbReference>
<dbReference type="Pfam" id="PF01381">
    <property type="entry name" value="HTH_3"/>
    <property type="match status" value="1"/>
</dbReference>
<keyword evidence="1" id="KW-0238">DNA-binding</keyword>
<dbReference type="SMART" id="SM00530">
    <property type="entry name" value="HTH_XRE"/>
    <property type="match status" value="1"/>
</dbReference>
<dbReference type="CDD" id="cd00093">
    <property type="entry name" value="HTH_XRE"/>
    <property type="match status" value="1"/>
</dbReference>
<comment type="caution">
    <text evidence="3">The sequence shown here is derived from an EMBL/GenBank/DDBJ whole genome shotgun (WGS) entry which is preliminary data.</text>
</comment>
<gene>
    <name evidence="3" type="ORF">GCM10023184_02080</name>
</gene>
<dbReference type="PROSITE" id="PS50943">
    <property type="entry name" value="HTH_CROC1"/>
    <property type="match status" value="1"/>
</dbReference>
<keyword evidence="4" id="KW-1185">Reference proteome</keyword>
<dbReference type="EMBL" id="BAABGY010000001">
    <property type="protein sequence ID" value="GAA4318067.1"/>
    <property type="molecule type" value="Genomic_DNA"/>
</dbReference>
<evidence type="ECO:0000256" key="1">
    <source>
        <dbReference type="ARBA" id="ARBA00023125"/>
    </source>
</evidence>